<dbReference type="PROSITE" id="PS50930">
    <property type="entry name" value="HTH_LYTTR"/>
    <property type="match status" value="1"/>
</dbReference>
<sequence length="235" mass="26873">MIRCLIIEDQPPAQRVLQKFIGEMENMVLMATFADALKAMDYLKSEAIDLIFLDIHLPKISGIDFLKTISDPPHVILTTAFSDYALESYDLNVVDYLLKPFSFERFVKAVNKVPTATSEPNLIESAIGSKSIPEILFVKSGYEHLKIQVSKIRFIQSEADYTEICTEDKKYLTSHSLRHWLQTLDNGQFVQIHKSFIVNTTNITKVSGNRIYFEADTHVPIGRAYKEGFVEKYLK</sequence>
<dbReference type="InterPro" id="IPR007492">
    <property type="entry name" value="LytTR_DNA-bd_dom"/>
</dbReference>
<evidence type="ECO:0000313" key="3">
    <source>
        <dbReference type="EMBL" id="KKN56576.1"/>
    </source>
</evidence>
<proteinExistence type="predicted"/>
<feature type="domain" description="Response regulatory" evidence="1">
    <location>
        <begin position="3"/>
        <end position="114"/>
    </location>
</feature>
<evidence type="ECO:0008006" key="4">
    <source>
        <dbReference type="Google" id="ProtNLM"/>
    </source>
</evidence>
<dbReference type="PROSITE" id="PS50110">
    <property type="entry name" value="RESPONSE_REGULATORY"/>
    <property type="match status" value="1"/>
</dbReference>
<dbReference type="GO" id="GO:0000156">
    <property type="term" value="F:phosphorelay response regulator activity"/>
    <property type="evidence" value="ECO:0007669"/>
    <property type="project" value="InterPro"/>
</dbReference>
<organism evidence="3">
    <name type="scientific">marine sediment metagenome</name>
    <dbReference type="NCBI Taxonomy" id="412755"/>
    <lineage>
        <taxon>unclassified sequences</taxon>
        <taxon>metagenomes</taxon>
        <taxon>ecological metagenomes</taxon>
    </lineage>
</organism>
<accession>A0A0F9U5J7</accession>
<dbReference type="PANTHER" id="PTHR37299:SF1">
    <property type="entry name" value="STAGE 0 SPORULATION PROTEIN A HOMOLOG"/>
    <property type="match status" value="1"/>
</dbReference>
<name>A0A0F9U5J7_9ZZZZ</name>
<evidence type="ECO:0000259" key="1">
    <source>
        <dbReference type="PROSITE" id="PS50110"/>
    </source>
</evidence>
<dbReference type="GO" id="GO:0003677">
    <property type="term" value="F:DNA binding"/>
    <property type="evidence" value="ECO:0007669"/>
    <property type="project" value="InterPro"/>
</dbReference>
<dbReference type="InterPro" id="IPR046947">
    <property type="entry name" value="LytR-like"/>
</dbReference>
<dbReference type="InterPro" id="IPR011006">
    <property type="entry name" value="CheY-like_superfamily"/>
</dbReference>
<dbReference type="Pfam" id="PF00072">
    <property type="entry name" value="Response_reg"/>
    <property type="match status" value="1"/>
</dbReference>
<dbReference type="AlphaFoldDB" id="A0A0F9U5J7"/>
<gene>
    <name evidence="3" type="ORF">LCGC14_0570880</name>
</gene>
<dbReference type="EMBL" id="LAZR01000838">
    <property type="protein sequence ID" value="KKN56576.1"/>
    <property type="molecule type" value="Genomic_DNA"/>
</dbReference>
<dbReference type="SUPFAM" id="SSF52172">
    <property type="entry name" value="CheY-like"/>
    <property type="match status" value="1"/>
</dbReference>
<dbReference type="Pfam" id="PF04397">
    <property type="entry name" value="LytTR"/>
    <property type="match status" value="1"/>
</dbReference>
<dbReference type="InterPro" id="IPR001789">
    <property type="entry name" value="Sig_transdc_resp-reg_receiver"/>
</dbReference>
<reference evidence="3" key="1">
    <citation type="journal article" date="2015" name="Nature">
        <title>Complex archaea that bridge the gap between prokaryotes and eukaryotes.</title>
        <authorList>
            <person name="Spang A."/>
            <person name="Saw J.H."/>
            <person name="Jorgensen S.L."/>
            <person name="Zaremba-Niedzwiedzka K."/>
            <person name="Martijn J."/>
            <person name="Lind A.E."/>
            <person name="van Eijk R."/>
            <person name="Schleper C."/>
            <person name="Guy L."/>
            <person name="Ettema T.J."/>
        </authorList>
    </citation>
    <scope>NUCLEOTIDE SEQUENCE</scope>
</reference>
<dbReference type="PANTHER" id="PTHR37299">
    <property type="entry name" value="TRANSCRIPTIONAL REGULATOR-RELATED"/>
    <property type="match status" value="1"/>
</dbReference>
<protein>
    <recommendedName>
        <fullName evidence="4">Response regulatory domain-containing protein</fullName>
    </recommendedName>
</protein>
<dbReference type="SMART" id="SM00448">
    <property type="entry name" value="REC"/>
    <property type="match status" value="1"/>
</dbReference>
<comment type="caution">
    <text evidence="3">The sequence shown here is derived from an EMBL/GenBank/DDBJ whole genome shotgun (WGS) entry which is preliminary data.</text>
</comment>
<dbReference type="SMART" id="SM00850">
    <property type="entry name" value="LytTR"/>
    <property type="match status" value="1"/>
</dbReference>
<dbReference type="Gene3D" id="3.40.50.2300">
    <property type="match status" value="1"/>
</dbReference>
<evidence type="ECO:0000259" key="2">
    <source>
        <dbReference type="PROSITE" id="PS50930"/>
    </source>
</evidence>
<feature type="domain" description="HTH LytTR-type" evidence="2">
    <location>
        <begin position="136"/>
        <end position="203"/>
    </location>
</feature>
<dbReference type="Gene3D" id="2.40.50.1020">
    <property type="entry name" value="LytTr DNA-binding domain"/>
    <property type="match status" value="1"/>
</dbReference>